<dbReference type="InterPro" id="IPR029063">
    <property type="entry name" value="SAM-dependent_MTases_sf"/>
</dbReference>
<dbReference type="OrthoDB" id="9800454at2"/>
<reference evidence="1 2" key="1">
    <citation type="submission" date="2016-10" db="EMBL/GenBank/DDBJ databases">
        <authorList>
            <person name="de Groot N.N."/>
        </authorList>
    </citation>
    <scope>NUCLEOTIDE SEQUENCE [LARGE SCALE GENOMIC DNA]</scope>
    <source>
        <strain evidence="1 2">KH2T6</strain>
    </source>
</reference>
<organism evidence="1 2">
    <name type="scientific">Ruminococcus albus</name>
    <dbReference type="NCBI Taxonomy" id="1264"/>
    <lineage>
        <taxon>Bacteria</taxon>
        <taxon>Bacillati</taxon>
        <taxon>Bacillota</taxon>
        <taxon>Clostridia</taxon>
        <taxon>Eubacteriales</taxon>
        <taxon>Oscillospiraceae</taxon>
        <taxon>Ruminococcus</taxon>
    </lineage>
</organism>
<dbReference type="Proteomes" id="UP000186015">
    <property type="component" value="Unassembled WGS sequence"/>
</dbReference>
<dbReference type="Pfam" id="PF13489">
    <property type="entry name" value="Methyltransf_23"/>
    <property type="match status" value="1"/>
</dbReference>
<dbReference type="GO" id="GO:0032259">
    <property type="term" value="P:methylation"/>
    <property type="evidence" value="ECO:0007669"/>
    <property type="project" value="UniProtKB-KW"/>
</dbReference>
<sequence length="257" mass="30488">MDIDENRIADLEIYLTRMQRSILDKMFFIDKVFEPFKYILDFGCANGELIKAMQPMFPDYSYIGYDISSEMITAAKENVSDAEFFDDWDKIGIPFGESLINISSTIHEVYSYGSDEDVRIFWERVFDSGFRYVAIRDMSCPASMAETPCDAEKLDIIRKSSYAEWLESFENVWGKVRTQRDLAHFLLKYKYTQNWDREVHENYLPIFTEELMSRIPEGYRVVYRDGFTLPYISWQIRKDFGFDFTDNTHIKLILEKI</sequence>
<keyword evidence="1" id="KW-0808">Transferase</keyword>
<protein>
    <submittedName>
        <fullName evidence="1">Methyltransferase domain-containing protein</fullName>
    </submittedName>
</protein>
<dbReference type="AlphaFoldDB" id="A0A1H7LYB2"/>
<accession>A0A1H7LYB2</accession>
<dbReference type="EMBL" id="FOAT01000010">
    <property type="protein sequence ID" value="SEL03728.1"/>
    <property type="molecule type" value="Genomic_DNA"/>
</dbReference>
<keyword evidence="1" id="KW-0489">Methyltransferase</keyword>
<dbReference type="SUPFAM" id="SSF53335">
    <property type="entry name" value="S-adenosyl-L-methionine-dependent methyltransferases"/>
    <property type="match status" value="2"/>
</dbReference>
<name>A0A1H7LYB2_RUMAL</name>
<dbReference type="RefSeq" id="WP_074833948.1">
    <property type="nucleotide sequence ID" value="NZ_FOAT01000010.1"/>
</dbReference>
<proteinExistence type="predicted"/>
<gene>
    <name evidence="1" type="ORF">SAMN05216469_11049</name>
</gene>
<evidence type="ECO:0000313" key="2">
    <source>
        <dbReference type="Proteomes" id="UP000186015"/>
    </source>
</evidence>
<dbReference type="Gene3D" id="3.40.50.150">
    <property type="entry name" value="Vaccinia Virus protein VP39"/>
    <property type="match status" value="1"/>
</dbReference>
<dbReference type="GO" id="GO:0008168">
    <property type="term" value="F:methyltransferase activity"/>
    <property type="evidence" value="ECO:0007669"/>
    <property type="project" value="UniProtKB-KW"/>
</dbReference>
<evidence type="ECO:0000313" key="1">
    <source>
        <dbReference type="EMBL" id="SEL03728.1"/>
    </source>
</evidence>